<dbReference type="RefSeq" id="WP_092918525.1">
    <property type="nucleotide sequence ID" value="NZ_FOZN01000003.1"/>
</dbReference>
<feature type="transmembrane region" description="Helical" evidence="2">
    <location>
        <begin position="117"/>
        <end position="142"/>
    </location>
</feature>
<comment type="caution">
    <text evidence="3">The sequence shown here is derived from an EMBL/GenBank/DDBJ whole genome shotgun (WGS) entry which is preliminary data.</text>
</comment>
<dbReference type="EMBL" id="FOZN01000003">
    <property type="protein sequence ID" value="SFS15594.1"/>
    <property type="molecule type" value="Genomic_DNA"/>
</dbReference>
<dbReference type="Proteomes" id="UP000198506">
    <property type="component" value="Unassembled WGS sequence"/>
</dbReference>
<proteinExistence type="predicted"/>
<keyword evidence="2" id="KW-0472">Membrane</keyword>
<evidence type="ECO:0000313" key="3">
    <source>
        <dbReference type="EMBL" id="SFS15594.1"/>
    </source>
</evidence>
<keyword evidence="2" id="KW-1133">Transmembrane helix</keyword>
<evidence type="ECO:0000256" key="2">
    <source>
        <dbReference type="SAM" id="Phobius"/>
    </source>
</evidence>
<reference evidence="3 4" key="1">
    <citation type="submission" date="2016-10" db="EMBL/GenBank/DDBJ databases">
        <authorList>
            <person name="Varghese N."/>
            <person name="Submissions S."/>
        </authorList>
    </citation>
    <scope>NUCLEOTIDE SEQUENCE [LARGE SCALE GENOMIC DNA]</scope>
    <source>
        <strain evidence="3 4">IAM 15147</strain>
    </source>
</reference>
<name>A0AA94HNH4_9MICO</name>
<feature type="region of interest" description="Disordered" evidence="1">
    <location>
        <begin position="1"/>
        <end position="32"/>
    </location>
</feature>
<feature type="transmembrane region" description="Helical" evidence="2">
    <location>
        <begin position="220"/>
        <end position="241"/>
    </location>
</feature>
<evidence type="ECO:0000256" key="1">
    <source>
        <dbReference type="SAM" id="MobiDB-lite"/>
    </source>
</evidence>
<keyword evidence="2" id="KW-0812">Transmembrane</keyword>
<protein>
    <submittedName>
        <fullName evidence="3">Uncharacterized protein</fullName>
    </submittedName>
</protein>
<feature type="transmembrane region" description="Helical" evidence="2">
    <location>
        <begin position="154"/>
        <end position="183"/>
    </location>
</feature>
<sequence length="246" mass="24965">MSELDETTRSRGAARADATARAGDAARAPGARPSSATLLGCVALLLAPVAGSAGGALELLTLGGIDPASDPAAFLGAVTAAPGLWSGMGAAMLVMALLTMLWAPAVWRLAHGSSPRWAWAAAVGGALFAFGQAVHLVSWIVLSQALAAALEPDAALGVIAAIESNGLFTVIFAPYLLGALLAAPLAAIALWRARLLPVWSIPVIAVASIGMLLIGTGSPVILIAYPALWIAAFAPALARLLRRRER</sequence>
<organism evidence="3 4">
    <name type="scientific">Agrococcus baldri</name>
    <dbReference type="NCBI Taxonomy" id="153730"/>
    <lineage>
        <taxon>Bacteria</taxon>
        <taxon>Bacillati</taxon>
        <taxon>Actinomycetota</taxon>
        <taxon>Actinomycetes</taxon>
        <taxon>Micrococcales</taxon>
        <taxon>Microbacteriaceae</taxon>
        <taxon>Agrococcus</taxon>
    </lineage>
</organism>
<feature type="transmembrane region" description="Helical" evidence="2">
    <location>
        <begin position="195"/>
        <end position="214"/>
    </location>
</feature>
<keyword evidence="4" id="KW-1185">Reference proteome</keyword>
<feature type="compositionally biased region" description="Low complexity" evidence="1">
    <location>
        <begin position="10"/>
        <end position="32"/>
    </location>
</feature>
<evidence type="ECO:0000313" key="4">
    <source>
        <dbReference type="Proteomes" id="UP000198506"/>
    </source>
</evidence>
<gene>
    <name evidence="3" type="ORF">SAMN04487783_2079</name>
</gene>
<dbReference type="AlphaFoldDB" id="A0AA94HNH4"/>
<feature type="transmembrane region" description="Helical" evidence="2">
    <location>
        <begin position="36"/>
        <end position="57"/>
    </location>
</feature>
<accession>A0AA94HNH4</accession>
<feature type="transmembrane region" description="Helical" evidence="2">
    <location>
        <begin position="84"/>
        <end position="105"/>
    </location>
</feature>